<gene>
    <name evidence="1" type="ORF">GAK31_02774</name>
</gene>
<accession>A0A7V8JKP3</accession>
<evidence type="ECO:0000313" key="2">
    <source>
        <dbReference type="Proteomes" id="UP000487117"/>
    </source>
</evidence>
<dbReference type="AlphaFoldDB" id="A0A7V8JKP3"/>
<organism evidence="1 2">
    <name type="scientific">Stenotrophomonas maltophilia</name>
    <name type="common">Pseudomonas maltophilia</name>
    <name type="synonym">Xanthomonas maltophilia</name>
    <dbReference type="NCBI Taxonomy" id="40324"/>
    <lineage>
        <taxon>Bacteria</taxon>
        <taxon>Pseudomonadati</taxon>
        <taxon>Pseudomonadota</taxon>
        <taxon>Gammaproteobacteria</taxon>
        <taxon>Lysobacterales</taxon>
        <taxon>Lysobacteraceae</taxon>
        <taxon>Stenotrophomonas</taxon>
        <taxon>Stenotrophomonas maltophilia group</taxon>
    </lineage>
</organism>
<name>A0A7V8JKP3_STEMA</name>
<dbReference type="Proteomes" id="UP000487117">
    <property type="component" value="Unassembled WGS sequence"/>
</dbReference>
<proteinExistence type="predicted"/>
<comment type="caution">
    <text evidence="1">The sequence shown here is derived from an EMBL/GenBank/DDBJ whole genome shotgun (WGS) entry which is preliminary data.</text>
</comment>
<dbReference type="EMBL" id="WNDS01000004">
    <property type="protein sequence ID" value="KAF1013767.1"/>
    <property type="molecule type" value="Genomic_DNA"/>
</dbReference>
<sequence>MVSYGGAQTNLTNTGTMTGRIGFGASTPGNTFVNAGTINGSVHLGNSGAIGNTFTAVSGSNVVNLGTGVAGAFGGLGISLAAAGVVDAGTGTNDRLVLQNSATGPGSGSGGAATTLDWTRYTNFEQLTVNSGTWNVLGTSTAQPPSMMAWSTSTTAACSARAC</sequence>
<protein>
    <submittedName>
        <fullName evidence="1">Uncharacterized protein</fullName>
    </submittedName>
</protein>
<evidence type="ECO:0000313" key="1">
    <source>
        <dbReference type="EMBL" id="KAF1013767.1"/>
    </source>
</evidence>
<reference evidence="2" key="1">
    <citation type="journal article" date="2020" name="MBio">
        <title>Horizontal gene transfer to a defensive symbiont with a reduced genome amongst a multipartite beetle microbiome.</title>
        <authorList>
            <person name="Waterworth S.C."/>
            <person name="Florez L.V."/>
            <person name="Rees E.R."/>
            <person name="Hertweck C."/>
            <person name="Kaltenpoth M."/>
            <person name="Kwan J.C."/>
        </authorList>
    </citation>
    <scope>NUCLEOTIDE SEQUENCE [LARGE SCALE GENOMIC DNA]</scope>
</reference>